<dbReference type="Proteomes" id="UP000699462">
    <property type="component" value="Unassembled WGS sequence"/>
</dbReference>
<name>A0A8T0D8V8_9TREM</name>
<dbReference type="InterPro" id="IPR036259">
    <property type="entry name" value="MFS_trans_sf"/>
</dbReference>
<feature type="transmembrane region" description="Helical" evidence="5">
    <location>
        <begin position="32"/>
        <end position="55"/>
    </location>
</feature>
<sequence length="773" mass="84003">MSVVSSPREAGASNCRRRAERPKLSKKYAKKVALMVVFTYIGITFGITGATLIYIEKMTASREDEVALIFSARAVGCLAGWLLGLLVLDLQNALGSANLLGIGLFGLFIVHLLLPWAAHVWWVMCGFVFQGSFMVITTQGCFACVRNSHLRYKPHWSQHVIFACLLGCVLAPFVAFPFLRGSALSPNSRSLSLFLQQIKSYPNSHMVSTSMPAASLSIATIVKRVRRDAVSSSPTSPNSVTQSAVSDNASNVLRSYNSTPAITVVSSSPSTIKTTNSTQSSEIPAMSITPVTSNFTEHMATTVMPVTSKPDLETASPMKPSINDAKHLNQDSSSADGSQTASKMKQLGEEHRMDSIAYPPVVQQLVTTPKPPGLGGIQTTPDSINTEVSKSLNANDSSVVNTPSVAITSVASVEDTVTPTILPSNVTFVNVTIDVVELGAPETTTPSVTLSASTFTTSDLPVSLPVIEAETEKHETTATTGTSTFVTTTTVTASTSTNTPIKNTTNSNFSNYRKHIAEHRSTVSHTPPIMFDKPLLPVQKVYFLLSLIGFILWLCTLPLTGWFQRHCAFQMGANETVRSIETVRLKHIQSSRSCGMNKIFKPAEPGTSVEHRQPLLQADDNSTDSEHDAENVDNTDEGRYVSVHEQTWEQSDAALMCKVPVSNGSKAPVIHPSGVHHSSSFPSSLIYASIRPPKWPRLHWPSDAWLLSAEFFNVGLETTYGAFIHGFTMRYLAWSPVSYSSLLCFDQKNPSSLKSPYECLPVFYIKINCKFSG</sequence>
<comment type="caution">
    <text evidence="6">The sequence shown here is derived from an EMBL/GenBank/DDBJ whole genome shotgun (WGS) entry which is preliminary data.</text>
</comment>
<feature type="transmembrane region" description="Helical" evidence="5">
    <location>
        <begin position="95"/>
        <end position="114"/>
    </location>
</feature>
<feature type="transmembrane region" description="Helical" evidence="5">
    <location>
        <begin position="67"/>
        <end position="88"/>
    </location>
</feature>
<organism evidence="6 7">
    <name type="scientific">Paragonimus westermani</name>
    <dbReference type="NCBI Taxonomy" id="34504"/>
    <lineage>
        <taxon>Eukaryota</taxon>
        <taxon>Metazoa</taxon>
        <taxon>Spiralia</taxon>
        <taxon>Lophotrochozoa</taxon>
        <taxon>Platyhelminthes</taxon>
        <taxon>Trematoda</taxon>
        <taxon>Digenea</taxon>
        <taxon>Plagiorchiida</taxon>
        <taxon>Troglotremata</taxon>
        <taxon>Troglotrematidae</taxon>
        <taxon>Paragonimus</taxon>
    </lineage>
</organism>
<feature type="transmembrane region" description="Helical" evidence="5">
    <location>
        <begin position="157"/>
        <end position="179"/>
    </location>
</feature>
<dbReference type="PANTHER" id="PTHR23121:SF9">
    <property type="entry name" value="SODIUM-DEPENDENT GLUCOSE TRANSPORTER 1"/>
    <property type="match status" value="1"/>
</dbReference>
<dbReference type="AlphaFoldDB" id="A0A8T0D8V8"/>
<dbReference type="EMBL" id="JTDF01009242">
    <property type="protein sequence ID" value="KAF8564240.1"/>
    <property type="molecule type" value="Genomic_DNA"/>
</dbReference>
<proteinExistence type="predicted"/>
<evidence type="ECO:0000256" key="5">
    <source>
        <dbReference type="SAM" id="Phobius"/>
    </source>
</evidence>
<dbReference type="PANTHER" id="PTHR23121">
    <property type="entry name" value="SODIUM-DEPENDENT GLUCOSE TRANSPORTER 1"/>
    <property type="match status" value="1"/>
</dbReference>
<gene>
    <name evidence="6" type="ORF">P879_08624</name>
</gene>
<feature type="compositionally biased region" description="Polar residues" evidence="4">
    <location>
        <begin position="330"/>
        <end position="343"/>
    </location>
</feature>
<keyword evidence="7" id="KW-1185">Reference proteome</keyword>
<keyword evidence="2 5" id="KW-1133">Transmembrane helix</keyword>
<keyword evidence="3 5" id="KW-0472">Membrane</keyword>
<reference evidence="6 7" key="1">
    <citation type="submission" date="2019-07" db="EMBL/GenBank/DDBJ databases">
        <title>Annotation for the trematode Paragonimus westermani.</title>
        <authorList>
            <person name="Choi Y.-J."/>
        </authorList>
    </citation>
    <scope>NUCLEOTIDE SEQUENCE [LARGE SCALE GENOMIC DNA]</scope>
    <source>
        <strain evidence="6">180907_Pwestermani</strain>
    </source>
</reference>
<protein>
    <submittedName>
        <fullName evidence="6">Uncharacterized protein</fullName>
    </submittedName>
</protein>
<evidence type="ECO:0000256" key="4">
    <source>
        <dbReference type="SAM" id="MobiDB-lite"/>
    </source>
</evidence>
<evidence type="ECO:0000256" key="3">
    <source>
        <dbReference type="ARBA" id="ARBA00023136"/>
    </source>
</evidence>
<feature type="transmembrane region" description="Helical" evidence="5">
    <location>
        <begin position="120"/>
        <end position="145"/>
    </location>
</feature>
<dbReference type="OrthoDB" id="6265519at2759"/>
<evidence type="ECO:0000256" key="2">
    <source>
        <dbReference type="ARBA" id="ARBA00022989"/>
    </source>
</evidence>
<feature type="transmembrane region" description="Helical" evidence="5">
    <location>
        <begin position="541"/>
        <end position="563"/>
    </location>
</feature>
<accession>A0A8T0D8V8</accession>
<keyword evidence="1 5" id="KW-0812">Transmembrane</keyword>
<dbReference type="SUPFAM" id="SSF103473">
    <property type="entry name" value="MFS general substrate transporter"/>
    <property type="match status" value="1"/>
</dbReference>
<evidence type="ECO:0000313" key="6">
    <source>
        <dbReference type="EMBL" id="KAF8564240.1"/>
    </source>
</evidence>
<feature type="region of interest" description="Disordered" evidence="4">
    <location>
        <begin position="310"/>
        <end position="347"/>
    </location>
</feature>
<evidence type="ECO:0000256" key="1">
    <source>
        <dbReference type="ARBA" id="ARBA00022692"/>
    </source>
</evidence>
<evidence type="ECO:0000313" key="7">
    <source>
        <dbReference type="Proteomes" id="UP000699462"/>
    </source>
</evidence>
<feature type="region of interest" description="Disordered" evidence="4">
    <location>
        <begin position="617"/>
        <end position="636"/>
    </location>
</feature>